<reference evidence="1" key="1">
    <citation type="journal article" date="2023" name="IScience">
        <title>Live-bearing cockroach genome reveals convergent evolutionary mechanisms linked to viviparity in insects and beyond.</title>
        <authorList>
            <person name="Fouks B."/>
            <person name="Harrison M.C."/>
            <person name="Mikhailova A.A."/>
            <person name="Marchal E."/>
            <person name="English S."/>
            <person name="Carruthers M."/>
            <person name="Jennings E.C."/>
            <person name="Chiamaka E.L."/>
            <person name="Frigard R.A."/>
            <person name="Pippel M."/>
            <person name="Attardo G.M."/>
            <person name="Benoit J.B."/>
            <person name="Bornberg-Bauer E."/>
            <person name="Tobe S.S."/>
        </authorList>
    </citation>
    <scope>NUCLEOTIDE SEQUENCE</scope>
    <source>
        <strain evidence="1">Stay&amp;Tobe</strain>
    </source>
</reference>
<organism evidence="1 2">
    <name type="scientific">Diploptera punctata</name>
    <name type="common">Pacific beetle cockroach</name>
    <dbReference type="NCBI Taxonomy" id="6984"/>
    <lineage>
        <taxon>Eukaryota</taxon>
        <taxon>Metazoa</taxon>
        <taxon>Ecdysozoa</taxon>
        <taxon>Arthropoda</taxon>
        <taxon>Hexapoda</taxon>
        <taxon>Insecta</taxon>
        <taxon>Pterygota</taxon>
        <taxon>Neoptera</taxon>
        <taxon>Polyneoptera</taxon>
        <taxon>Dictyoptera</taxon>
        <taxon>Blattodea</taxon>
        <taxon>Blaberoidea</taxon>
        <taxon>Blaberidae</taxon>
        <taxon>Diplopterinae</taxon>
        <taxon>Diploptera</taxon>
    </lineage>
</organism>
<protein>
    <submittedName>
        <fullName evidence="1">Uncharacterized protein</fullName>
    </submittedName>
</protein>
<name>A0AAD7ZLT4_DIPPU</name>
<evidence type="ECO:0000313" key="2">
    <source>
        <dbReference type="Proteomes" id="UP001233999"/>
    </source>
</evidence>
<dbReference type="AlphaFoldDB" id="A0AAD7ZLT4"/>
<keyword evidence="2" id="KW-1185">Reference proteome</keyword>
<sequence>MAAVGEEYSATNAFILFKDRSSSTDRALTYPSEKLVRTVGIVVSLIESILDTDAHKEGIEARIILSVMNSVDFAWLTDGCLVHHQDLKNSIVKSTVRITIRWWCKKQNRKMAHMGRQRAVKRKLSVFKHL</sequence>
<gene>
    <name evidence="1" type="ORF">L9F63_022947</name>
</gene>
<proteinExistence type="predicted"/>
<accession>A0AAD7ZLT4</accession>
<dbReference type="EMBL" id="JASPKZ010007760">
    <property type="protein sequence ID" value="KAJ9582706.1"/>
    <property type="molecule type" value="Genomic_DNA"/>
</dbReference>
<reference evidence="1" key="2">
    <citation type="submission" date="2023-05" db="EMBL/GenBank/DDBJ databases">
        <authorList>
            <person name="Fouks B."/>
        </authorList>
    </citation>
    <scope>NUCLEOTIDE SEQUENCE</scope>
    <source>
        <strain evidence="1">Stay&amp;Tobe</strain>
        <tissue evidence="1">Testes</tissue>
    </source>
</reference>
<comment type="caution">
    <text evidence="1">The sequence shown here is derived from an EMBL/GenBank/DDBJ whole genome shotgun (WGS) entry which is preliminary data.</text>
</comment>
<evidence type="ECO:0000313" key="1">
    <source>
        <dbReference type="EMBL" id="KAJ9582706.1"/>
    </source>
</evidence>
<dbReference type="Proteomes" id="UP001233999">
    <property type="component" value="Unassembled WGS sequence"/>
</dbReference>